<evidence type="ECO:0000256" key="1">
    <source>
        <dbReference type="ARBA" id="ARBA00006787"/>
    </source>
</evidence>
<dbReference type="SUPFAM" id="SSF50998">
    <property type="entry name" value="Quinoprotein alcohol dehydrogenase-like"/>
    <property type="match status" value="1"/>
</dbReference>
<feature type="binding site" evidence="5">
    <location>
        <position position="304"/>
    </location>
    <ligand>
        <name>Fe cation</name>
        <dbReference type="ChEBI" id="CHEBI:24875"/>
        <note>catalytic</note>
    </ligand>
</feature>
<dbReference type="EMBL" id="JAGMUU010000033">
    <property type="protein sequence ID" value="KAH7118057.1"/>
    <property type="molecule type" value="Genomic_DNA"/>
</dbReference>
<evidence type="ECO:0000313" key="7">
    <source>
        <dbReference type="EMBL" id="KAH7118057.1"/>
    </source>
</evidence>
<dbReference type="GO" id="GO:0046872">
    <property type="term" value="F:metal ion binding"/>
    <property type="evidence" value="ECO:0007669"/>
    <property type="project" value="UniProtKB-KW"/>
</dbReference>
<proteinExistence type="inferred from homology"/>
<dbReference type="Proteomes" id="UP000717696">
    <property type="component" value="Unassembled WGS sequence"/>
</dbReference>
<dbReference type="InterPro" id="IPR004294">
    <property type="entry name" value="Carotenoid_Oase"/>
</dbReference>
<dbReference type="GO" id="GO:0016121">
    <property type="term" value="P:carotene catabolic process"/>
    <property type="evidence" value="ECO:0007669"/>
    <property type="project" value="TreeGrafter"/>
</dbReference>
<comment type="similarity">
    <text evidence="1">Belongs to the carotenoid oxygenase family.</text>
</comment>
<feature type="compositionally biased region" description="Low complexity" evidence="6">
    <location>
        <begin position="532"/>
        <end position="550"/>
    </location>
</feature>
<evidence type="ECO:0000256" key="2">
    <source>
        <dbReference type="ARBA" id="ARBA00022723"/>
    </source>
</evidence>
<dbReference type="AlphaFoldDB" id="A0A9P9DFI3"/>
<accession>A0A9P9DFI3</accession>
<keyword evidence="8" id="KW-1185">Reference proteome</keyword>
<gene>
    <name evidence="7" type="ORF">B0J13DRAFT_200498</name>
</gene>
<keyword evidence="3" id="KW-0560">Oxidoreductase</keyword>
<dbReference type="InterPro" id="IPR011047">
    <property type="entry name" value="Quinoprotein_ADH-like_sf"/>
</dbReference>
<feature type="region of interest" description="Disordered" evidence="6">
    <location>
        <begin position="527"/>
        <end position="550"/>
    </location>
</feature>
<dbReference type="OrthoDB" id="1069523at2759"/>
<evidence type="ECO:0000256" key="3">
    <source>
        <dbReference type="ARBA" id="ARBA00023002"/>
    </source>
</evidence>
<dbReference type="GO" id="GO:0010436">
    <property type="term" value="F:carotenoid dioxygenase activity"/>
    <property type="evidence" value="ECO:0007669"/>
    <property type="project" value="TreeGrafter"/>
</dbReference>
<evidence type="ECO:0000313" key="8">
    <source>
        <dbReference type="Proteomes" id="UP000717696"/>
    </source>
</evidence>
<evidence type="ECO:0000256" key="5">
    <source>
        <dbReference type="PIRSR" id="PIRSR604294-1"/>
    </source>
</evidence>
<reference evidence="7" key="1">
    <citation type="journal article" date="2021" name="Nat. Commun.">
        <title>Genetic determinants of endophytism in the Arabidopsis root mycobiome.</title>
        <authorList>
            <person name="Mesny F."/>
            <person name="Miyauchi S."/>
            <person name="Thiergart T."/>
            <person name="Pickel B."/>
            <person name="Atanasova L."/>
            <person name="Karlsson M."/>
            <person name="Huettel B."/>
            <person name="Barry K.W."/>
            <person name="Haridas S."/>
            <person name="Chen C."/>
            <person name="Bauer D."/>
            <person name="Andreopoulos W."/>
            <person name="Pangilinan J."/>
            <person name="LaButti K."/>
            <person name="Riley R."/>
            <person name="Lipzen A."/>
            <person name="Clum A."/>
            <person name="Drula E."/>
            <person name="Henrissat B."/>
            <person name="Kohler A."/>
            <person name="Grigoriev I.V."/>
            <person name="Martin F.M."/>
            <person name="Hacquard S."/>
        </authorList>
    </citation>
    <scope>NUCLEOTIDE SEQUENCE</scope>
    <source>
        <strain evidence="7">MPI-CAGE-AT-0021</strain>
    </source>
</reference>
<sequence length="550" mass="62200">MDAYQYLDQPVYPGMDKAEWPIPETNFDNAGPTMAGFNRPTRFEGEMRNLEVVGTIPKSIAGTYFRVMPEPYHVPFVKNDIWLNGDGAVSSFRIKDGNIDFKQRFVRTEKFRIEGLANRALVGKYRNPYTDLVEFLDRTTANTTVIPFKNVILALKEDSRPYALDPRTLETIGVFDFDGQLESETFTAHPKYDATTRELLAFGYEGKGIGTPDNFYMSIDEHGRFIEKVWFEAPFCAFQHDMAFTDNWVIFPLGPLECIVDNLKKGGNHWLWTDRGHAIGILPRRGAKSSDIKWFEGPNWITGHVANAWEQDGKVHVQIGVSKENGFGFFPDKDGKCPPQESPGVAPYLHEWVIDPHSDKLKLDPPTQVIPNAAEFPRIDDRVMGKKQRFTYGNLMDFTPGVTDWEYSKPLMGKAIGHMNTLYMHDRQTGEVKKYHRGPRHFFQEPQFIPRYPEAPEGDGYLVALASDFDAMASELVIIDCDDFENHVALAKLPVRLRPGFHGSWVDDVDIEGRPVPAAGFTLARRPLAKETQGTNGKNCGNGTNSLNGH</sequence>
<dbReference type="Pfam" id="PF03055">
    <property type="entry name" value="RPE65"/>
    <property type="match status" value="1"/>
</dbReference>
<feature type="binding site" evidence="5">
    <location>
        <position position="502"/>
    </location>
    <ligand>
        <name>Fe cation</name>
        <dbReference type="ChEBI" id="CHEBI:24875"/>
        <note>catalytic</note>
    </ligand>
</feature>
<evidence type="ECO:0000256" key="6">
    <source>
        <dbReference type="SAM" id="MobiDB-lite"/>
    </source>
</evidence>
<comment type="caution">
    <text evidence="7">The sequence shown here is derived from an EMBL/GenBank/DDBJ whole genome shotgun (WGS) entry which is preliminary data.</text>
</comment>
<dbReference type="PANTHER" id="PTHR10543:SF89">
    <property type="entry name" value="CAROTENOID 9,10(9',10')-CLEAVAGE DIOXYGENASE 1"/>
    <property type="match status" value="1"/>
</dbReference>
<keyword evidence="2 5" id="KW-0479">Metal-binding</keyword>
<organism evidence="7 8">
    <name type="scientific">Dactylonectria estremocensis</name>
    <dbReference type="NCBI Taxonomy" id="1079267"/>
    <lineage>
        <taxon>Eukaryota</taxon>
        <taxon>Fungi</taxon>
        <taxon>Dikarya</taxon>
        <taxon>Ascomycota</taxon>
        <taxon>Pezizomycotina</taxon>
        <taxon>Sordariomycetes</taxon>
        <taxon>Hypocreomycetidae</taxon>
        <taxon>Hypocreales</taxon>
        <taxon>Nectriaceae</taxon>
        <taxon>Dactylonectria</taxon>
    </lineage>
</organism>
<feature type="binding site" evidence="5">
    <location>
        <position position="189"/>
    </location>
    <ligand>
        <name>Fe cation</name>
        <dbReference type="ChEBI" id="CHEBI:24875"/>
        <note>catalytic</note>
    </ligand>
</feature>
<feature type="binding site" evidence="5">
    <location>
        <position position="240"/>
    </location>
    <ligand>
        <name>Fe cation</name>
        <dbReference type="ChEBI" id="CHEBI:24875"/>
        <note>catalytic</note>
    </ligand>
</feature>
<keyword evidence="4 5" id="KW-0408">Iron</keyword>
<name>A0A9P9DFI3_9HYPO</name>
<dbReference type="PANTHER" id="PTHR10543">
    <property type="entry name" value="BETA-CAROTENE DIOXYGENASE"/>
    <property type="match status" value="1"/>
</dbReference>
<protein>
    <submittedName>
        <fullName evidence="7">Carotenoid oxygenase</fullName>
    </submittedName>
</protein>
<comment type="cofactor">
    <cofactor evidence="5">
        <name>Fe(2+)</name>
        <dbReference type="ChEBI" id="CHEBI:29033"/>
    </cofactor>
    <text evidence="5">Binds 1 Fe(2+) ion per subunit.</text>
</comment>
<evidence type="ECO:0000256" key="4">
    <source>
        <dbReference type="ARBA" id="ARBA00023004"/>
    </source>
</evidence>